<organism evidence="2 3">
    <name type="scientific">Sphingobium yanoikuyae</name>
    <name type="common">Sphingomonas yanoikuyae</name>
    <dbReference type="NCBI Taxonomy" id="13690"/>
    <lineage>
        <taxon>Bacteria</taxon>
        <taxon>Pseudomonadati</taxon>
        <taxon>Pseudomonadota</taxon>
        <taxon>Alphaproteobacteria</taxon>
        <taxon>Sphingomonadales</taxon>
        <taxon>Sphingomonadaceae</taxon>
        <taxon>Sphingobium</taxon>
    </lineage>
</organism>
<keyword evidence="1" id="KW-0472">Membrane</keyword>
<feature type="transmembrane region" description="Helical" evidence="1">
    <location>
        <begin position="80"/>
        <end position="100"/>
    </location>
</feature>
<dbReference type="AlphaFoldDB" id="A0A084EQC4"/>
<keyword evidence="1" id="KW-1133">Transmembrane helix</keyword>
<dbReference type="PROSITE" id="PS51257">
    <property type="entry name" value="PROKAR_LIPOPROTEIN"/>
    <property type="match status" value="1"/>
</dbReference>
<comment type="caution">
    <text evidence="2">The sequence shown here is derived from an EMBL/GenBank/DDBJ whole genome shotgun (WGS) entry which is preliminary data.</text>
</comment>
<feature type="transmembrane region" description="Helical" evidence="1">
    <location>
        <begin position="21"/>
        <end position="38"/>
    </location>
</feature>
<gene>
    <name evidence="2" type="ORF">CP98_01371</name>
</gene>
<dbReference type="RefSeq" id="WP_051886652.1">
    <property type="nucleotide sequence ID" value="NZ_DAMCJX010000048.1"/>
</dbReference>
<dbReference type="PATRIC" id="fig|13690.10.peg.1415"/>
<reference evidence="2 3" key="1">
    <citation type="submission" date="2014-03" db="EMBL/GenBank/DDBJ databases">
        <title>Genome sequence of Sphingobium yanoikuyae B1.</title>
        <authorList>
            <person name="Gan H.M."/>
            <person name="Gan H.Y."/>
            <person name="Savka M.A."/>
        </authorList>
    </citation>
    <scope>NUCLEOTIDE SEQUENCE [LARGE SCALE GENOMIC DNA]</scope>
    <source>
        <strain evidence="2 3">B1</strain>
    </source>
</reference>
<name>A0A084EQC4_SPHYA</name>
<evidence type="ECO:0000313" key="2">
    <source>
        <dbReference type="EMBL" id="KEZ20166.1"/>
    </source>
</evidence>
<dbReference type="eggNOG" id="ENOG50315XX">
    <property type="taxonomic scope" value="Bacteria"/>
</dbReference>
<evidence type="ECO:0000313" key="3">
    <source>
        <dbReference type="Proteomes" id="UP000028534"/>
    </source>
</evidence>
<keyword evidence="1" id="KW-0812">Transmembrane</keyword>
<proteinExistence type="predicted"/>
<evidence type="ECO:0000256" key="1">
    <source>
        <dbReference type="SAM" id="Phobius"/>
    </source>
</evidence>
<sequence>MSRIGSRRPLSSRDWFGKVSAAFILGFTLALGCAGLFRELMDVGEGYFSTKGQFAMWLMSPVWALSLSFCFFFRSGLRAWLWLFAANLLVWVPVLLMGGLRP</sequence>
<dbReference type="EMBL" id="JGVR01000005">
    <property type="protein sequence ID" value="KEZ20166.1"/>
    <property type="molecule type" value="Genomic_DNA"/>
</dbReference>
<accession>A0A084EQC4</accession>
<protein>
    <submittedName>
        <fullName evidence="2">Uncharacterized protein</fullName>
    </submittedName>
</protein>
<dbReference type="Proteomes" id="UP000028534">
    <property type="component" value="Unassembled WGS sequence"/>
</dbReference>
<feature type="transmembrane region" description="Helical" evidence="1">
    <location>
        <begin position="54"/>
        <end position="73"/>
    </location>
</feature>